<keyword evidence="2" id="KW-1185">Reference proteome</keyword>
<name>A0A1G8LEM1_9ACTN</name>
<evidence type="ECO:0000313" key="1">
    <source>
        <dbReference type="EMBL" id="SDI54144.1"/>
    </source>
</evidence>
<gene>
    <name evidence="1" type="ORF">SAMN05421869_10672</name>
</gene>
<accession>A0A1G8LEM1</accession>
<organism evidence="1 2">
    <name type="scientific">Nonomuraea jiangxiensis</name>
    <dbReference type="NCBI Taxonomy" id="633440"/>
    <lineage>
        <taxon>Bacteria</taxon>
        <taxon>Bacillati</taxon>
        <taxon>Actinomycetota</taxon>
        <taxon>Actinomycetes</taxon>
        <taxon>Streptosporangiales</taxon>
        <taxon>Streptosporangiaceae</taxon>
        <taxon>Nonomuraea</taxon>
    </lineage>
</organism>
<sequence>MKPFGLGILTGILVGTIAASLVFALTDQDSAATTSRSAPATLVDVENYHNG</sequence>
<proteinExistence type="predicted"/>
<evidence type="ECO:0008006" key="3">
    <source>
        <dbReference type="Google" id="ProtNLM"/>
    </source>
</evidence>
<dbReference type="Proteomes" id="UP000199202">
    <property type="component" value="Unassembled WGS sequence"/>
</dbReference>
<dbReference type="STRING" id="633440.SAMN05421869_10672"/>
<dbReference type="AlphaFoldDB" id="A0A1G8LEM1"/>
<evidence type="ECO:0000313" key="2">
    <source>
        <dbReference type="Proteomes" id="UP000199202"/>
    </source>
</evidence>
<protein>
    <recommendedName>
        <fullName evidence="3">DUF2613 domain-containing protein</fullName>
    </recommendedName>
</protein>
<reference evidence="1 2" key="1">
    <citation type="submission" date="2016-10" db="EMBL/GenBank/DDBJ databases">
        <authorList>
            <person name="de Groot N.N."/>
        </authorList>
    </citation>
    <scope>NUCLEOTIDE SEQUENCE [LARGE SCALE GENOMIC DNA]</scope>
    <source>
        <strain evidence="1 2">CGMCC 4.6533</strain>
    </source>
</reference>
<dbReference type="RefSeq" id="WP_176993188.1">
    <property type="nucleotide sequence ID" value="NZ_FNDJ01000006.1"/>
</dbReference>
<dbReference type="EMBL" id="FNDJ01000006">
    <property type="protein sequence ID" value="SDI54144.1"/>
    <property type="molecule type" value="Genomic_DNA"/>
</dbReference>